<dbReference type="PANTHER" id="PTHR43479:SF11">
    <property type="entry name" value="ACREF_ENVCD OPERON REPRESSOR-RELATED"/>
    <property type="match status" value="1"/>
</dbReference>
<evidence type="ECO:0000256" key="2">
    <source>
        <dbReference type="ARBA" id="ARBA00023125"/>
    </source>
</evidence>
<dbReference type="InterPro" id="IPR009057">
    <property type="entry name" value="Homeodomain-like_sf"/>
</dbReference>
<dbReference type="InterPro" id="IPR041603">
    <property type="entry name" value="YvdT_C"/>
</dbReference>
<feature type="DNA-binding region" description="H-T-H motif" evidence="4">
    <location>
        <begin position="28"/>
        <end position="47"/>
    </location>
</feature>
<keyword evidence="3" id="KW-0804">Transcription</keyword>
<dbReference type="GO" id="GO:0003677">
    <property type="term" value="F:DNA binding"/>
    <property type="evidence" value="ECO:0007669"/>
    <property type="project" value="UniProtKB-UniRule"/>
</dbReference>
<dbReference type="InterPro" id="IPR036271">
    <property type="entry name" value="Tet_transcr_reg_TetR-rel_C_sf"/>
</dbReference>
<dbReference type="RefSeq" id="WP_006319775.1">
    <property type="nucleotide sequence ID" value="NZ_BARH01000006.1"/>
</dbReference>
<proteinExistence type="predicted"/>
<dbReference type="GO" id="GO:0045892">
    <property type="term" value="P:negative regulation of DNA-templated transcription"/>
    <property type="evidence" value="ECO:0007669"/>
    <property type="project" value="UniProtKB-ARBA"/>
</dbReference>
<evidence type="ECO:0000313" key="7">
    <source>
        <dbReference type="Proteomes" id="UP000013057"/>
    </source>
</evidence>
<keyword evidence="1" id="KW-0805">Transcription regulation</keyword>
<evidence type="ECO:0000259" key="5">
    <source>
        <dbReference type="PROSITE" id="PS50977"/>
    </source>
</evidence>
<gene>
    <name evidence="6" type="ORF">KN10_0969</name>
</gene>
<feature type="domain" description="HTH tetR-type" evidence="5">
    <location>
        <begin position="5"/>
        <end position="65"/>
    </location>
</feature>
<evidence type="ECO:0000313" key="6">
    <source>
        <dbReference type="EMBL" id="GAC90533.1"/>
    </source>
</evidence>
<dbReference type="PRINTS" id="PR00455">
    <property type="entry name" value="HTHTETR"/>
</dbReference>
<dbReference type="Gene3D" id="1.10.357.10">
    <property type="entry name" value="Tetracycline Repressor, domain 2"/>
    <property type="match status" value="1"/>
</dbReference>
<accession>R4FZY2</accession>
<dbReference type="AlphaFoldDB" id="R4FZY2"/>
<dbReference type="Pfam" id="PF17934">
    <property type="entry name" value="TetR_C_26"/>
    <property type="match status" value="1"/>
</dbReference>
<dbReference type="SUPFAM" id="SSF46689">
    <property type="entry name" value="Homeodomain-like"/>
    <property type="match status" value="1"/>
</dbReference>
<reference evidence="7" key="1">
    <citation type="journal article" date="2013" name="Genome">
        <title>Draft Genome Sequence of a Thermophilic Member of the Bacillaceae, Anoxybacillus flavithermus Strain Kn10, Isolated from the Kan-nawa Hot Spring in Japan.</title>
        <authorList>
            <person name="Matsutani M."/>
            <person name="Shirakihara Y."/>
            <person name="Imada K."/>
            <person name="Yakushi T."/>
            <person name="Matsushita K."/>
        </authorList>
    </citation>
    <scope>NUCLEOTIDE SEQUENCE [LARGE SCALE GENOMIC DNA]</scope>
    <source>
        <strain evidence="7">NBRC 109594</strain>
    </source>
</reference>
<evidence type="ECO:0000256" key="3">
    <source>
        <dbReference type="ARBA" id="ARBA00023163"/>
    </source>
</evidence>
<protein>
    <submittedName>
        <fullName evidence="6">TetR family transcriptional regulator</fullName>
    </submittedName>
</protein>
<name>R4FZY2_9BACL</name>
<sequence length="193" mass="22168">MTGKNERYQEILAAARNVFAEKGFDDTKVSEIAQMAGVAKGTFYIYFPSKLDLVLALVREMQGKILSEAEKVTNLNVDHFEKLVQVIKIAFIVIESYRDVFPIFNAVSAFKTDQWKVEKEIRIPYYNFLKTLIENGQKSGEFNRKLNAEMTAVLIVGMVEHVAHDCFIYHSDYCIDDYLHTIDSLLRKALKGR</sequence>
<dbReference type="InterPro" id="IPR050624">
    <property type="entry name" value="HTH-type_Tx_Regulator"/>
</dbReference>
<dbReference type="PANTHER" id="PTHR43479">
    <property type="entry name" value="ACREF/ENVCD OPERON REPRESSOR-RELATED"/>
    <property type="match status" value="1"/>
</dbReference>
<dbReference type="EMBL" id="BARH01000006">
    <property type="protein sequence ID" value="GAC90533.1"/>
    <property type="molecule type" value="Genomic_DNA"/>
</dbReference>
<dbReference type="FunFam" id="1.10.10.60:FF:000141">
    <property type="entry name" value="TetR family transcriptional regulator"/>
    <property type="match status" value="1"/>
</dbReference>
<comment type="caution">
    <text evidence="6">The sequence shown here is derived from an EMBL/GenBank/DDBJ whole genome shotgun (WGS) entry which is preliminary data.</text>
</comment>
<evidence type="ECO:0000256" key="4">
    <source>
        <dbReference type="PROSITE-ProRule" id="PRU00335"/>
    </source>
</evidence>
<keyword evidence="2 4" id="KW-0238">DNA-binding</keyword>
<dbReference type="SUPFAM" id="SSF48498">
    <property type="entry name" value="Tetracyclin repressor-like, C-terminal domain"/>
    <property type="match status" value="1"/>
</dbReference>
<dbReference type="InterPro" id="IPR001647">
    <property type="entry name" value="HTH_TetR"/>
</dbReference>
<organism evidence="6 7">
    <name type="scientific">Anoxybacillus flavithermus NBRC 109594</name>
    <dbReference type="NCBI Taxonomy" id="1315967"/>
    <lineage>
        <taxon>Bacteria</taxon>
        <taxon>Bacillati</taxon>
        <taxon>Bacillota</taxon>
        <taxon>Bacilli</taxon>
        <taxon>Bacillales</taxon>
        <taxon>Anoxybacillaceae</taxon>
        <taxon>Anoxybacillus</taxon>
    </lineage>
</organism>
<dbReference type="PROSITE" id="PS50977">
    <property type="entry name" value="HTH_TETR_2"/>
    <property type="match status" value="1"/>
</dbReference>
<evidence type="ECO:0000256" key="1">
    <source>
        <dbReference type="ARBA" id="ARBA00023015"/>
    </source>
</evidence>
<dbReference type="Proteomes" id="UP000013057">
    <property type="component" value="Unassembled WGS sequence"/>
</dbReference>
<dbReference type="Pfam" id="PF00440">
    <property type="entry name" value="TetR_N"/>
    <property type="match status" value="1"/>
</dbReference>